<reference evidence="1" key="1">
    <citation type="submission" date="2020-10" db="EMBL/GenBank/DDBJ databases">
        <authorList>
            <person name="Gilroy R."/>
        </authorList>
    </citation>
    <scope>NUCLEOTIDE SEQUENCE</scope>
    <source>
        <strain evidence="1">ChiSjej4B22-8349</strain>
    </source>
</reference>
<evidence type="ECO:0000313" key="2">
    <source>
        <dbReference type="Proteomes" id="UP000824130"/>
    </source>
</evidence>
<evidence type="ECO:0000313" key="1">
    <source>
        <dbReference type="EMBL" id="HIU95100.1"/>
    </source>
</evidence>
<name>A0A9D1N4U3_9FIRM</name>
<protein>
    <submittedName>
        <fullName evidence="1">Uncharacterized protein</fullName>
    </submittedName>
</protein>
<organism evidence="1 2">
    <name type="scientific">Candidatus Allocopromorpha excrementipullorum</name>
    <dbReference type="NCBI Taxonomy" id="2840743"/>
    <lineage>
        <taxon>Bacteria</taxon>
        <taxon>Bacillati</taxon>
        <taxon>Bacillota</taxon>
        <taxon>Clostridia</taxon>
        <taxon>Eubacteriales</taxon>
        <taxon>Eubacteriaceae</taxon>
        <taxon>Eubacteriaceae incertae sedis</taxon>
        <taxon>Candidatus Allocopromorpha</taxon>
    </lineage>
</organism>
<dbReference type="Gene3D" id="3.40.91.30">
    <property type="match status" value="1"/>
</dbReference>
<dbReference type="Proteomes" id="UP000824130">
    <property type="component" value="Unassembled WGS sequence"/>
</dbReference>
<reference evidence="1" key="2">
    <citation type="journal article" date="2021" name="PeerJ">
        <title>Extensive microbial diversity within the chicken gut microbiome revealed by metagenomics and culture.</title>
        <authorList>
            <person name="Gilroy R."/>
            <person name="Ravi A."/>
            <person name="Getino M."/>
            <person name="Pursley I."/>
            <person name="Horton D.L."/>
            <person name="Alikhan N.F."/>
            <person name="Baker D."/>
            <person name="Gharbi K."/>
            <person name="Hall N."/>
            <person name="Watson M."/>
            <person name="Adriaenssens E.M."/>
            <person name="Foster-Nyarko E."/>
            <person name="Jarju S."/>
            <person name="Secka A."/>
            <person name="Antonio M."/>
            <person name="Oren A."/>
            <person name="Chaudhuri R.R."/>
            <person name="La Ragione R."/>
            <person name="Hildebrand F."/>
            <person name="Pallen M.J."/>
        </authorList>
    </citation>
    <scope>NUCLEOTIDE SEQUENCE</scope>
    <source>
        <strain evidence="1">ChiSjej4B22-8349</strain>
    </source>
</reference>
<sequence>MEFQQTGKELMKQLQGFNGRVEAELKTLRHEYRMCPRGELYIRKKRGREYFYEKCREGERSVSGNREKVSKLVRKRVLEHEIRCREIVAENLETAIRSIRIAMVREERTNNALTMKRIYSSGKVSMPDLDRAAAEWRNENYAVNPYKPENRIYMTNCGTMVRSKSEKIIADKLWERQVNFRYEAQILIDGRVFYPDFTIRVKSGETVIWEHFGLMDDAEYRQDSLTKLEMYRKAGFKQHTNLICTDEDDIMSLECIDNIIKRYAL</sequence>
<gene>
    <name evidence="1" type="ORF">IAD25_00115</name>
</gene>
<dbReference type="EMBL" id="DVOB01000003">
    <property type="protein sequence ID" value="HIU95100.1"/>
    <property type="molecule type" value="Genomic_DNA"/>
</dbReference>
<comment type="caution">
    <text evidence="1">The sequence shown here is derived from an EMBL/GenBank/DDBJ whole genome shotgun (WGS) entry which is preliminary data.</text>
</comment>
<accession>A0A9D1N4U3</accession>
<proteinExistence type="predicted"/>
<dbReference type="AlphaFoldDB" id="A0A9D1N4U3"/>